<dbReference type="AlphaFoldDB" id="A0A2U0TGP0"/>
<evidence type="ECO:0000259" key="2">
    <source>
        <dbReference type="Pfam" id="PF09335"/>
    </source>
</evidence>
<dbReference type="EMBL" id="QENU01000001">
    <property type="protein sequence ID" value="PVX42694.1"/>
    <property type="molecule type" value="Genomic_DNA"/>
</dbReference>
<reference evidence="3 4" key="1">
    <citation type="submission" date="2018-05" db="EMBL/GenBank/DDBJ databases">
        <title>Genomic Encyclopedia of Type Strains, Phase IV (KMG-IV): sequencing the most valuable type-strain genomes for metagenomic binning, comparative biology and taxonomic classification.</title>
        <authorList>
            <person name="Goeker M."/>
        </authorList>
    </citation>
    <scope>NUCLEOTIDE SEQUENCE [LARGE SCALE GENOMIC DNA]</scope>
    <source>
        <strain evidence="3 4">DSM 22999</strain>
    </source>
</reference>
<protein>
    <submittedName>
        <fullName evidence="3">Membrane protein YqaA with SNARE-associated domain</fullName>
    </submittedName>
</protein>
<proteinExistence type="predicted"/>
<keyword evidence="1" id="KW-0472">Membrane</keyword>
<sequence length="162" mass="18527">MFDFLTALWHEYPLWLMFISAFLSATILPGNSEAIFLGLATTIQLAAKTYFSEPIAWLISSATLGNTLGSITTYCLGRWLPSPKFNTALNKNDNKVRWVLTKFQRYGTWALLFSWLPIVGDLFCAVAGWLRLNSLQTLLFIFIGKFLRYLFLLYLVVGYTFL</sequence>
<dbReference type="InterPro" id="IPR032816">
    <property type="entry name" value="VTT_dom"/>
</dbReference>
<dbReference type="Proteomes" id="UP000245909">
    <property type="component" value="Unassembled WGS sequence"/>
</dbReference>
<dbReference type="PANTHER" id="PTHR42709:SF4">
    <property type="entry name" value="INNER MEMBRANE PROTEIN YQAA"/>
    <property type="match status" value="1"/>
</dbReference>
<feature type="domain" description="VTT" evidence="2">
    <location>
        <begin position="54"/>
        <end position="156"/>
    </location>
</feature>
<dbReference type="PANTHER" id="PTHR42709">
    <property type="entry name" value="ALKALINE PHOSPHATASE LIKE PROTEIN"/>
    <property type="match status" value="1"/>
</dbReference>
<dbReference type="GO" id="GO:0005886">
    <property type="term" value="C:plasma membrane"/>
    <property type="evidence" value="ECO:0007669"/>
    <property type="project" value="UniProtKB-ARBA"/>
</dbReference>
<dbReference type="Pfam" id="PF09335">
    <property type="entry name" value="VTT_dom"/>
    <property type="match status" value="1"/>
</dbReference>
<keyword evidence="1" id="KW-1133">Transmembrane helix</keyword>
<accession>A0A2U0TGP0</accession>
<gene>
    <name evidence="3" type="ORF">C8D76_10119</name>
</gene>
<evidence type="ECO:0000256" key="1">
    <source>
        <dbReference type="SAM" id="Phobius"/>
    </source>
</evidence>
<dbReference type="RefSeq" id="WP_116630808.1">
    <property type="nucleotide sequence ID" value="NZ_QENU01000001.1"/>
</dbReference>
<comment type="caution">
    <text evidence="3">The sequence shown here is derived from an EMBL/GenBank/DDBJ whole genome shotgun (WGS) entry which is preliminary data.</text>
</comment>
<name>A0A2U0TGP0_9PAST</name>
<evidence type="ECO:0000313" key="4">
    <source>
        <dbReference type="Proteomes" id="UP000245909"/>
    </source>
</evidence>
<feature type="transmembrane region" description="Helical" evidence="1">
    <location>
        <begin position="138"/>
        <end position="161"/>
    </location>
</feature>
<feature type="transmembrane region" description="Helical" evidence="1">
    <location>
        <begin position="12"/>
        <end position="30"/>
    </location>
</feature>
<evidence type="ECO:0000313" key="3">
    <source>
        <dbReference type="EMBL" id="PVX42694.1"/>
    </source>
</evidence>
<organism evidence="3 4">
    <name type="scientific">Alitibacter langaaensis DSM 22999</name>
    <dbReference type="NCBI Taxonomy" id="1122935"/>
    <lineage>
        <taxon>Bacteria</taxon>
        <taxon>Pseudomonadati</taxon>
        <taxon>Pseudomonadota</taxon>
        <taxon>Gammaproteobacteria</taxon>
        <taxon>Pasteurellales</taxon>
        <taxon>Pasteurellaceae</taxon>
        <taxon>Alitibacter</taxon>
    </lineage>
</organism>
<keyword evidence="1" id="KW-0812">Transmembrane</keyword>
<keyword evidence="4" id="KW-1185">Reference proteome</keyword>
<dbReference type="OrthoDB" id="9814483at2"/>
<dbReference type="InterPro" id="IPR051311">
    <property type="entry name" value="DedA_domain"/>
</dbReference>
<feature type="transmembrane region" description="Helical" evidence="1">
    <location>
        <begin position="109"/>
        <end position="132"/>
    </location>
</feature>